<keyword evidence="4" id="KW-0444">Lipid biosynthesis</keyword>
<dbReference type="NCBIfam" id="NF006829">
    <property type="entry name" value="PRK09352.1"/>
    <property type="match status" value="1"/>
</dbReference>
<dbReference type="PANTHER" id="PTHR34069:SF2">
    <property type="entry name" value="BETA-KETOACYL-[ACYL-CARRIER-PROTEIN] SYNTHASE III"/>
    <property type="match status" value="1"/>
</dbReference>
<dbReference type="Proteomes" id="UP000198304">
    <property type="component" value="Unassembled WGS sequence"/>
</dbReference>
<accession>A0A239J682</accession>
<keyword evidence="9" id="KW-0012">Acyltransferase</keyword>
<gene>
    <name evidence="12" type="ORF">SAMN05446037_103342</name>
</gene>
<dbReference type="GO" id="GO:0004315">
    <property type="term" value="F:3-oxoacyl-[acyl-carrier-protein] synthase activity"/>
    <property type="evidence" value="ECO:0007669"/>
    <property type="project" value="InterPro"/>
</dbReference>
<evidence type="ECO:0000256" key="7">
    <source>
        <dbReference type="ARBA" id="ARBA00023098"/>
    </source>
</evidence>
<keyword evidence="7" id="KW-0443">Lipid metabolism</keyword>
<dbReference type="InterPro" id="IPR013747">
    <property type="entry name" value="ACP_syn_III_C"/>
</dbReference>
<dbReference type="SUPFAM" id="SSF53901">
    <property type="entry name" value="Thiolase-like"/>
    <property type="match status" value="1"/>
</dbReference>
<keyword evidence="6" id="KW-0276">Fatty acid metabolism</keyword>
<dbReference type="EMBL" id="FZOJ01000033">
    <property type="protein sequence ID" value="SNT01401.1"/>
    <property type="molecule type" value="Genomic_DNA"/>
</dbReference>
<proteinExistence type="inferred from homology"/>
<evidence type="ECO:0000256" key="2">
    <source>
        <dbReference type="ARBA" id="ARBA00008642"/>
    </source>
</evidence>
<keyword evidence="8" id="KW-0275">Fatty acid biosynthesis</keyword>
<evidence type="ECO:0000313" key="12">
    <source>
        <dbReference type="EMBL" id="SNT01401.1"/>
    </source>
</evidence>
<comment type="pathway">
    <text evidence="1">Lipid metabolism.</text>
</comment>
<dbReference type="AlphaFoldDB" id="A0A239J682"/>
<evidence type="ECO:0000256" key="6">
    <source>
        <dbReference type="ARBA" id="ARBA00022832"/>
    </source>
</evidence>
<evidence type="ECO:0000256" key="9">
    <source>
        <dbReference type="ARBA" id="ARBA00023315"/>
    </source>
</evidence>
<dbReference type="InterPro" id="IPR016039">
    <property type="entry name" value="Thiolase-like"/>
</dbReference>
<dbReference type="CDD" id="cd00830">
    <property type="entry name" value="KAS_III"/>
    <property type="match status" value="1"/>
</dbReference>
<sequence length="327" mass="35500">MRSVCIYGTGSYVPEEVVTNEQLAATAPTKPEWVETRLGIKTRRRARKDESTSDMAVEAARKALEMAKMEPEEVQLIILATVTPDRLVPSAATTVQHKLGAGNAVAFDINAACPGFIFALSTGTQFIKNGFFKNALIIGSDTLSKVNNYQHRNCVFFGDGAGAIVIKDSNSSNGVLAIDFHSDGEGTDDLTVRGCGSEWPASVEVLEQGGQFLIMDAKKVYKKAVVGMPESIKTTLNIANLTTDDITFVVPHQPNISLLKDCIKELGIPEDKLIITLDQYGNFSSGNIPLALDKINRERRLKEGDILAFTSAGAGWTWGSIIMRWGE</sequence>
<feature type="domain" description="Beta-ketoacyl-[acyl-carrier-protein] synthase III C-terminal" evidence="10">
    <location>
        <begin position="238"/>
        <end position="325"/>
    </location>
</feature>
<evidence type="ECO:0000259" key="10">
    <source>
        <dbReference type="Pfam" id="PF08541"/>
    </source>
</evidence>
<dbReference type="OrthoDB" id="9815506at2"/>
<protein>
    <submittedName>
        <fullName evidence="12">3-oxoacyl-[acyl-carrier-protein] synthase-3</fullName>
    </submittedName>
</protein>
<evidence type="ECO:0000256" key="3">
    <source>
        <dbReference type="ARBA" id="ARBA00022490"/>
    </source>
</evidence>
<dbReference type="NCBIfam" id="TIGR00747">
    <property type="entry name" value="fabH"/>
    <property type="match status" value="1"/>
</dbReference>
<comment type="similarity">
    <text evidence="2">Belongs to the thiolase-like superfamily. FabH family.</text>
</comment>
<dbReference type="GO" id="GO:0044550">
    <property type="term" value="P:secondary metabolite biosynthetic process"/>
    <property type="evidence" value="ECO:0007669"/>
    <property type="project" value="TreeGrafter"/>
</dbReference>
<keyword evidence="13" id="KW-1185">Reference proteome</keyword>
<name>A0A239J682_9FIRM</name>
<dbReference type="Gene3D" id="3.40.47.10">
    <property type="match status" value="1"/>
</dbReference>
<dbReference type="InterPro" id="IPR004655">
    <property type="entry name" value="FabH"/>
</dbReference>
<dbReference type="PANTHER" id="PTHR34069">
    <property type="entry name" value="3-OXOACYL-[ACYL-CARRIER-PROTEIN] SYNTHASE 3"/>
    <property type="match status" value="1"/>
</dbReference>
<evidence type="ECO:0000256" key="4">
    <source>
        <dbReference type="ARBA" id="ARBA00022516"/>
    </source>
</evidence>
<keyword evidence="3" id="KW-0963">Cytoplasm</keyword>
<feature type="domain" description="Beta-ketoacyl-[acyl-carrier-protein] synthase III N-terminal" evidence="11">
    <location>
        <begin position="107"/>
        <end position="184"/>
    </location>
</feature>
<organism evidence="12 13">
    <name type="scientific">Anaerovirgula multivorans</name>
    <dbReference type="NCBI Taxonomy" id="312168"/>
    <lineage>
        <taxon>Bacteria</taxon>
        <taxon>Bacillati</taxon>
        <taxon>Bacillota</taxon>
        <taxon>Clostridia</taxon>
        <taxon>Peptostreptococcales</taxon>
        <taxon>Natronincolaceae</taxon>
        <taxon>Anaerovirgula</taxon>
    </lineage>
</organism>
<evidence type="ECO:0000256" key="1">
    <source>
        <dbReference type="ARBA" id="ARBA00005189"/>
    </source>
</evidence>
<evidence type="ECO:0000259" key="11">
    <source>
        <dbReference type="Pfam" id="PF08545"/>
    </source>
</evidence>
<dbReference type="InterPro" id="IPR013751">
    <property type="entry name" value="ACP_syn_III_N"/>
</dbReference>
<dbReference type="GO" id="GO:0006633">
    <property type="term" value="P:fatty acid biosynthetic process"/>
    <property type="evidence" value="ECO:0007669"/>
    <property type="project" value="UniProtKB-KW"/>
</dbReference>
<dbReference type="Pfam" id="PF08545">
    <property type="entry name" value="ACP_syn_III"/>
    <property type="match status" value="1"/>
</dbReference>
<dbReference type="RefSeq" id="WP_089284877.1">
    <property type="nucleotide sequence ID" value="NZ_FZOJ01000033.1"/>
</dbReference>
<evidence type="ECO:0000313" key="13">
    <source>
        <dbReference type="Proteomes" id="UP000198304"/>
    </source>
</evidence>
<reference evidence="12 13" key="1">
    <citation type="submission" date="2017-06" db="EMBL/GenBank/DDBJ databases">
        <authorList>
            <person name="Kim H.J."/>
            <person name="Triplett B.A."/>
        </authorList>
    </citation>
    <scope>NUCLEOTIDE SEQUENCE [LARGE SCALE GENOMIC DNA]</scope>
    <source>
        <strain evidence="12 13">SCA</strain>
    </source>
</reference>
<keyword evidence="5" id="KW-0808">Transferase</keyword>
<evidence type="ECO:0000256" key="5">
    <source>
        <dbReference type="ARBA" id="ARBA00022679"/>
    </source>
</evidence>
<evidence type="ECO:0000256" key="8">
    <source>
        <dbReference type="ARBA" id="ARBA00023160"/>
    </source>
</evidence>
<dbReference type="Pfam" id="PF08541">
    <property type="entry name" value="ACP_syn_III_C"/>
    <property type="match status" value="1"/>
</dbReference>